<dbReference type="RefSeq" id="XP_049135986.1">
    <property type="nucleotide sequence ID" value="XM_049280029.1"/>
</dbReference>
<proteinExistence type="predicted"/>
<organism evidence="1 2">
    <name type="scientific">Colletotrichum lupini</name>
    <dbReference type="NCBI Taxonomy" id="145971"/>
    <lineage>
        <taxon>Eukaryota</taxon>
        <taxon>Fungi</taxon>
        <taxon>Dikarya</taxon>
        <taxon>Ascomycota</taxon>
        <taxon>Pezizomycotina</taxon>
        <taxon>Sordariomycetes</taxon>
        <taxon>Hypocreomycetidae</taxon>
        <taxon>Glomerellales</taxon>
        <taxon>Glomerellaceae</taxon>
        <taxon>Colletotrichum</taxon>
        <taxon>Colletotrichum acutatum species complex</taxon>
    </lineage>
</organism>
<dbReference type="EMBL" id="CP019471">
    <property type="protein sequence ID" value="UQC74336.1"/>
    <property type="molecule type" value="Genomic_DNA"/>
</dbReference>
<keyword evidence="2" id="KW-1185">Reference proteome</keyword>
<dbReference type="KEGG" id="clup:CLUP02_00984"/>
<accession>A0A9Q8SCD8</accession>
<protein>
    <submittedName>
        <fullName evidence="1">Uncharacterized protein</fullName>
    </submittedName>
</protein>
<evidence type="ECO:0000313" key="2">
    <source>
        <dbReference type="Proteomes" id="UP000830671"/>
    </source>
</evidence>
<sequence length="140" mass="15653">MELNSGNKVAKFSLVRYLGWAPVESGLAGATIYDLAPHILPYCEPEEHASTELLNVAAQATYLHPGCMRPSHSPRICGEMLRYRGGRPLKLGPHWEWLRAADRGNPGHQHHTMELDSTVYGGLKHLYGIKEESDSMKDYP</sequence>
<name>A0A9Q8SCD8_9PEZI</name>
<dbReference type="Proteomes" id="UP000830671">
    <property type="component" value="Chromosome 1"/>
</dbReference>
<reference evidence="1" key="1">
    <citation type="journal article" date="2021" name="Mol. Plant Microbe Interact.">
        <title>Complete Genome Sequence of the Plant-Pathogenic Fungus Colletotrichum lupini.</title>
        <authorList>
            <person name="Baroncelli R."/>
            <person name="Pensec F."/>
            <person name="Da Lio D."/>
            <person name="Boufleur T."/>
            <person name="Vicente I."/>
            <person name="Sarrocco S."/>
            <person name="Picot A."/>
            <person name="Baraldi E."/>
            <person name="Sukno S."/>
            <person name="Thon M."/>
            <person name="Le Floch G."/>
        </authorList>
    </citation>
    <scope>NUCLEOTIDE SEQUENCE</scope>
    <source>
        <strain evidence="1">IMI 504893</strain>
    </source>
</reference>
<gene>
    <name evidence="1" type="ORF">CLUP02_00984</name>
</gene>
<dbReference type="AlphaFoldDB" id="A0A9Q8SCD8"/>
<evidence type="ECO:0000313" key="1">
    <source>
        <dbReference type="EMBL" id="UQC74336.1"/>
    </source>
</evidence>
<dbReference type="GeneID" id="73335039"/>